<keyword evidence="1" id="KW-1133">Transmembrane helix</keyword>
<accession>A0ABV7H2U2</accession>
<keyword evidence="1" id="KW-0472">Membrane</keyword>
<evidence type="ECO:0000313" key="2">
    <source>
        <dbReference type="EMBL" id="MFC3148234.1"/>
    </source>
</evidence>
<gene>
    <name evidence="2" type="ORF">ACFOEN_11340</name>
</gene>
<dbReference type="SUPFAM" id="SSF55961">
    <property type="entry name" value="Bet v1-like"/>
    <property type="match status" value="1"/>
</dbReference>
<dbReference type="CDD" id="cd07818">
    <property type="entry name" value="SRPBCC_1"/>
    <property type="match status" value="1"/>
</dbReference>
<reference evidence="3" key="1">
    <citation type="journal article" date="2019" name="Int. J. Syst. Evol. Microbiol.">
        <title>The Global Catalogue of Microorganisms (GCM) 10K type strain sequencing project: providing services to taxonomists for standard genome sequencing and annotation.</title>
        <authorList>
            <consortium name="The Broad Institute Genomics Platform"/>
            <consortium name="The Broad Institute Genome Sequencing Center for Infectious Disease"/>
            <person name="Wu L."/>
            <person name="Ma J."/>
        </authorList>
    </citation>
    <scope>NUCLEOTIDE SEQUENCE [LARGE SCALE GENOMIC DNA]</scope>
    <source>
        <strain evidence="3">KCTC 52168</strain>
    </source>
</reference>
<dbReference type="Pfam" id="PF10604">
    <property type="entry name" value="Polyketide_cyc2"/>
    <property type="match status" value="1"/>
</dbReference>
<evidence type="ECO:0000313" key="3">
    <source>
        <dbReference type="Proteomes" id="UP001595556"/>
    </source>
</evidence>
<proteinExistence type="predicted"/>
<dbReference type="EMBL" id="JBHRTI010000004">
    <property type="protein sequence ID" value="MFC3148234.1"/>
    <property type="molecule type" value="Genomic_DNA"/>
</dbReference>
<dbReference type="RefSeq" id="WP_377303975.1">
    <property type="nucleotide sequence ID" value="NZ_CP180191.1"/>
</dbReference>
<comment type="caution">
    <text evidence="2">The sequence shown here is derived from an EMBL/GenBank/DDBJ whole genome shotgun (WGS) entry which is preliminary data.</text>
</comment>
<sequence>MKVIKWILIVIVGLAAILVGGGYLLSPKFTVTRSTSIQAPPEAVYALVAAPKAWKRWSVWTARDPAMAIEYSGPESGAGAKWSWKSKSEGDGTMSFTAAEANKRVAYDLYFPDFGTTSTGELRFEPDGAGTKVTWVMNGDMGNNPLFRWIGLNADSMVGKDFEGGLAGLKKVAETK</sequence>
<dbReference type="Gene3D" id="3.30.530.20">
    <property type="match status" value="1"/>
</dbReference>
<evidence type="ECO:0000256" key="1">
    <source>
        <dbReference type="SAM" id="Phobius"/>
    </source>
</evidence>
<feature type="transmembrane region" description="Helical" evidence="1">
    <location>
        <begin position="6"/>
        <end position="25"/>
    </location>
</feature>
<protein>
    <submittedName>
        <fullName evidence="2">SRPBCC family protein</fullName>
    </submittedName>
</protein>
<organism evidence="2 3">
    <name type="scientific">Piscinibacterium candidicorallinum</name>
    <dbReference type="NCBI Taxonomy" id="1793872"/>
    <lineage>
        <taxon>Bacteria</taxon>
        <taxon>Pseudomonadati</taxon>
        <taxon>Pseudomonadota</taxon>
        <taxon>Betaproteobacteria</taxon>
        <taxon>Burkholderiales</taxon>
        <taxon>Piscinibacterium</taxon>
    </lineage>
</organism>
<keyword evidence="1" id="KW-0812">Transmembrane</keyword>
<dbReference type="Proteomes" id="UP001595556">
    <property type="component" value="Unassembled WGS sequence"/>
</dbReference>
<dbReference type="InterPro" id="IPR023393">
    <property type="entry name" value="START-like_dom_sf"/>
</dbReference>
<name>A0ABV7H2U2_9BURK</name>
<keyword evidence="3" id="KW-1185">Reference proteome</keyword>
<dbReference type="InterPro" id="IPR019587">
    <property type="entry name" value="Polyketide_cyclase/dehydratase"/>
</dbReference>